<evidence type="ECO:0000256" key="3">
    <source>
        <dbReference type="ARBA" id="ARBA00022448"/>
    </source>
</evidence>
<comment type="similarity">
    <text evidence="2">Belongs to the CorA metal ion transporter (MIT) (TC 1.A.35) family.</text>
</comment>
<dbReference type="Gene3D" id="3.30.460.20">
    <property type="entry name" value="CorA soluble domain-like"/>
    <property type="match status" value="1"/>
</dbReference>
<evidence type="ECO:0000256" key="4">
    <source>
        <dbReference type="ARBA" id="ARBA00022475"/>
    </source>
</evidence>
<keyword evidence="3" id="KW-0813">Transport</keyword>
<proteinExistence type="inferred from homology"/>
<feature type="transmembrane region" description="Helical" evidence="11">
    <location>
        <begin position="276"/>
        <end position="296"/>
    </location>
</feature>
<evidence type="ECO:0000256" key="2">
    <source>
        <dbReference type="ARBA" id="ARBA00009765"/>
    </source>
</evidence>
<keyword evidence="10 11" id="KW-0472">Membrane</keyword>
<evidence type="ECO:0000256" key="9">
    <source>
        <dbReference type="ARBA" id="ARBA00023065"/>
    </source>
</evidence>
<gene>
    <name evidence="12" type="primary">zntB</name>
    <name evidence="12" type="ORF">O970_04665</name>
</gene>
<protein>
    <submittedName>
        <fullName evidence="12">Zinc transporter ZntB</fullName>
    </submittedName>
</protein>
<dbReference type="PANTHER" id="PTHR46494">
    <property type="entry name" value="CORA FAMILY METAL ION TRANSPORTER (EUROFUNG)"/>
    <property type="match status" value="1"/>
</dbReference>
<comment type="caution">
    <text evidence="12">The sequence shown here is derived from an EMBL/GenBank/DDBJ whole genome shotgun (WGS) entry which is preliminary data.</text>
</comment>
<organism evidence="12 13">
    <name type="scientific">Candidatus Schmidhempelia bombi str. Bimp</name>
    <dbReference type="NCBI Taxonomy" id="1387197"/>
    <lineage>
        <taxon>Bacteria</taxon>
        <taxon>Pseudomonadati</taxon>
        <taxon>Pseudomonadota</taxon>
        <taxon>Gammaproteobacteria</taxon>
        <taxon>Orbales</taxon>
        <taxon>Orbaceae</taxon>
        <taxon>Candidatus Schmidhempelia</taxon>
    </lineage>
</organism>
<evidence type="ECO:0000256" key="7">
    <source>
        <dbReference type="ARBA" id="ARBA00022833"/>
    </source>
</evidence>
<dbReference type="GO" id="GO:0015087">
    <property type="term" value="F:cobalt ion transmembrane transporter activity"/>
    <property type="evidence" value="ECO:0007669"/>
    <property type="project" value="TreeGrafter"/>
</dbReference>
<evidence type="ECO:0000313" key="13">
    <source>
        <dbReference type="Proteomes" id="UP000506160"/>
    </source>
</evidence>
<keyword evidence="5" id="KW-0997">Cell inner membrane</keyword>
<evidence type="ECO:0000256" key="6">
    <source>
        <dbReference type="ARBA" id="ARBA00022692"/>
    </source>
</evidence>
<dbReference type="GO" id="GO:0005886">
    <property type="term" value="C:plasma membrane"/>
    <property type="evidence" value="ECO:0007669"/>
    <property type="project" value="UniProtKB-SubCell"/>
</dbReference>
<dbReference type="InterPro" id="IPR002523">
    <property type="entry name" value="MgTranspt_CorA/ZnTranspt_ZntB"/>
</dbReference>
<evidence type="ECO:0000256" key="11">
    <source>
        <dbReference type="SAM" id="Phobius"/>
    </source>
</evidence>
<dbReference type="GO" id="GO:0050897">
    <property type="term" value="F:cobalt ion binding"/>
    <property type="evidence" value="ECO:0007669"/>
    <property type="project" value="TreeGrafter"/>
</dbReference>
<dbReference type="Gene3D" id="1.20.58.340">
    <property type="entry name" value="Magnesium transport protein CorA, transmembrane region"/>
    <property type="match status" value="2"/>
</dbReference>
<dbReference type="InterPro" id="IPR045863">
    <property type="entry name" value="CorA_TM1_TM2"/>
</dbReference>
<dbReference type="PANTHER" id="PTHR46494:SF3">
    <property type="entry name" value="ZINC TRANSPORT PROTEIN ZNTB"/>
    <property type="match status" value="1"/>
</dbReference>
<keyword evidence="4" id="KW-1003">Cell membrane</keyword>
<evidence type="ECO:0000256" key="10">
    <source>
        <dbReference type="ARBA" id="ARBA00023136"/>
    </source>
</evidence>
<dbReference type="EMBL" id="AWGA01000048">
    <property type="protein sequence ID" value="TEA27251.1"/>
    <property type="molecule type" value="Genomic_DNA"/>
</dbReference>
<comment type="subcellular location">
    <subcellularLocation>
        <location evidence="1">Cell membrane</location>
        <topology evidence="1">Multi-pass membrane protein</topology>
    </subcellularLocation>
</comment>
<reference evidence="12 13" key="1">
    <citation type="journal article" date="2014" name="Appl. Environ. Microbiol.">
        <title>Genomic features of a bumble bee symbiont reflect its host environment.</title>
        <authorList>
            <person name="Martinson V.G."/>
            <person name="Magoc T."/>
            <person name="Koch H."/>
            <person name="Salzberg S.L."/>
            <person name="Moran N.A."/>
        </authorList>
    </citation>
    <scope>NUCLEOTIDE SEQUENCE [LARGE SCALE GENOMIC DNA]</scope>
    <source>
        <strain evidence="12 13">Bimp</strain>
    </source>
</reference>
<accession>A0AB94ICV1</accession>
<keyword evidence="13" id="KW-1185">Reference proteome</keyword>
<dbReference type="GO" id="GO:0015095">
    <property type="term" value="F:magnesium ion transmembrane transporter activity"/>
    <property type="evidence" value="ECO:0007669"/>
    <property type="project" value="TreeGrafter"/>
</dbReference>
<dbReference type="Pfam" id="PF01544">
    <property type="entry name" value="CorA"/>
    <property type="match status" value="1"/>
</dbReference>
<sequence>MVELNITSLTGKQFLDAKPIYSYQLNGKGGAQLITSDATTAKATPFWIHLDDKDQDTVQWLNNTDLIPDIAKTDMLNRDELPREFRLDMTGGILVVLKGVNTTANGLPATPIATLRFYITDTYIISIQHQKIKAIEQLYEQLNKNIGPVDVADWLVQIFENLTDYANSAVEKIHNQVIKLEDNVLSDKRIISHKEMSHTRRQLVLLRRILTPQRDIFTKISTERLSWIDDNDRQHMHDVSGRLNIYVSEIDSCLSRLASIIDQINSMLTESMNKRIYVMSLVSTIFLPLTFLTSLFGVNLSGIPLNEFWWAFGGFCFLLTIMGIILTIWLKKKQWL</sequence>
<dbReference type="Proteomes" id="UP000506160">
    <property type="component" value="Unassembled WGS sequence"/>
</dbReference>
<keyword evidence="6 11" id="KW-0812">Transmembrane</keyword>
<dbReference type="AlphaFoldDB" id="A0AB94ICV1"/>
<dbReference type="NCBIfam" id="NF007092">
    <property type="entry name" value="PRK09546.1"/>
    <property type="match status" value="1"/>
</dbReference>
<feature type="transmembrane region" description="Helical" evidence="11">
    <location>
        <begin position="308"/>
        <end position="330"/>
    </location>
</feature>
<keyword evidence="9" id="KW-0406">Ion transport</keyword>
<dbReference type="SUPFAM" id="SSF143865">
    <property type="entry name" value="CorA soluble domain-like"/>
    <property type="match status" value="1"/>
</dbReference>
<evidence type="ECO:0000313" key="12">
    <source>
        <dbReference type="EMBL" id="TEA27251.1"/>
    </source>
</evidence>
<dbReference type="RefSeq" id="WP_024495991.1">
    <property type="nucleotide sequence ID" value="NZ_AWGA01000048.1"/>
</dbReference>
<dbReference type="SUPFAM" id="SSF144083">
    <property type="entry name" value="Magnesium transport protein CorA, transmembrane region"/>
    <property type="match status" value="1"/>
</dbReference>
<evidence type="ECO:0000256" key="8">
    <source>
        <dbReference type="ARBA" id="ARBA00022989"/>
    </source>
</evidence>
<name>A0AB94ICV1_9GAMM</name>
<dbReference type="InterPro" id="IPR045861">
    <property type="entry name" value="CorA_cytoplasmic_dom"/>
</dbReference>
<keyword evidence="8 11" id="KW-1133">Transmembrane helix</keyword>
<evidence type="ECO:0000256" key="1">
    <source>
        <dbReference type="ARBA" id="ARBA00004651"/>
    </source>
</evidence>
<dbReference type="GO" id="GO:0000287">
    <property type="term" value="F:magnesium ion binding"/>
    <property type="evidence" value="ECO:0007669"/>
    <property type="project" value="TreeGrafter"/>
</dbReference>
<keyword evidence="7" id="KW-0862">Zinc</keyword>
<evidence type="ECO:0000256" key="5">
    <source>
        <dbReference type="ARBA" id="ARBA00022519"/>
    </source>
</evidence>